<dbReference type="EMBL" id="CP092872">
    <property type="protein sequence ID" value="UYV73209.1"/>
    <property type="molecule type" value="Genomic_DNA"/>
</dbReference>
<feature type="compositionally biased region" description="Polar residues" evidence="1">
    <location>
        <begin position="13"/>
        <end position="23"/>
    </location>
</feature>
<dbReference type="PANTHER" id="PTHR45985">
    <property type="match status" value="1"/>
</dbReference>
<feature type="region of interest" description="Disordered" evidence="1">
    <location>
        <begin position="1"/>
        <end position="45"/>
    </location>
</feature>
<evidence type="ECO:0000256" key="1">
    <source>
        <dbReference type="SAM" id="MobiDB-lite"/>
    </source>
</evidence>
<reference evidence="2 3" key="1">
    <citation type="submission" date="2022-01" db="EMBL/GenBank/DDBJ databases">
        <title>A chromosomal length assembly of Cordylochernes scorpioides.</title>
        <authorList>
            <person name="Zeh D."/>
            <person name="Zeh J."/>
        </authorList>
    </citation>
    <scope>NUCLEOTIDE SEQUENCE [LARGE SCALE GENOMIC DNA]</scope>
    <source>
        <strain evidence="2">IN4F17</strain>
        <tissue evidence="2">Whole Body</tissue>
    </source>
</reference>
<dbReference type="InterPro" id="IPR052740">
    <property type="entry name" value="CE4"/>
</dbReference>
<proteinExistence type="predicted"/>
<evidence type="ECO:0000313" key="3">
    <source>
        <dbReference type="Proteomes" id="UP001235939"/>
    </source>
</evidence>
<accession>A0ABY6KX67</accession>
<gene>
    <name evidence="2" type="ORF">LAZ67_10002179</name>
</gene>
<dbReference type="PANTHER" id="PTHR45985:SF3">
    <property type="entry name" value="CHITIN DEACETYLASE-LIKE 4"/>
    <property type="match status" value="1"/>
</dbReference>
<name>A0ABY6KX67_9ARAC</name>
<sequence length="136" mass="14601">MGDPAHLGDLATCQPSTASSSPHRVNRKRYPATSEPTTPDPLTADTCDPARCQLPECYCSPDGTRIPGDLDPADTPQMVLLSFDGALNTLNFEHYAPFSMPRGSTPTAVPSRPPSSPRTSTPATSWSRSSTPRDMR</sequence>
<organism evidence="2 3">
    <name type="scientific">Cordylochernes scorpioides</name>
    <dbReference type="NCBI Taxonomy" id="51811"/>
    <lineage>
        <taxon>Eukaryota</taxon>
        <taxon>Metazoa</taxon>
        <taxon>Ecdysozoa</taxon>
        <taxon>Arthropoda</taxon>
        <taxon>Chelicerata</taxon>
        <taxon>Arachnida</taxon>
        <taxon>Pseudoscorpiones</taxon>
        <taxon>Cheliferoidea</taxon>
        <taxon>Chernetidae</taxon>
        <taxon>Cordylochernes</taxon>
    </lineage>
</organism>
<feature type="compositionally biased region" description="Low complexity" evidence="1">
    <location>
        <begin position="117"/>
        <end position="130"/>
    </location>
</feature>
<keyword evidence="3" id="KW-1185">Reference proteome</keyword>
<feature type="region of interest" description="Disordered" evidence="1">
    <location>
        <begin position="97"/>
        <end position="136"/>
    </location>
</feature>
<dbReference type="Proteomes" id="UP001235939">
    <property type="component" value="Chromosome 10"/>
</dbReference>
<evidence type="ECO:0000313" key="2">
    <source>
        <dbReference type="EMBL" id="UYV73209.1"/>
    </source>
</evidence>
<protein>
    <submittedName>
        <fullName evidence="2">Cda4</fullName>
    </submittedName>
</protein>